<comment type="caution">
    <text evidence="1">The sequence shown here is derived from an EMBL/GenBank/DDBJ whole genome shotgun (WGS) entry which is preliminary data.</text>
</comment>
<gene>
    <name evidence="1" type="ORF">VKT23_017925</name>
</gene>
<sequence length="289" mass="33145">MPGRSTLFIPKKPIPELSFAVRKDIHDKYETVKNELEDYVSRLLGFKFTFSLNPNEIWAYNIRSKSSAGEILERYVTGFIRSLKSYLDKHGKEGKESFNATVTAHKLSLSVNTLGDKAPTISCEIRNGVFVILFHYKRLGDHTEHLDISGVIKNCPHQVLSTKAKSSIEQFYDSKVEEVVGIMRKILGMLDLELEPSFEANFIKLEAANGKDTWWEQHFGQKTIAPFESFKNELIYQGFRKNDQLCQVLVEQLTAKKIVFQIVDELETRRGYGIVIEDGVLYLRTTPSW</sequence>
<keyword evidence="2" id="KW-1185">Reference proteome</keyword>
<name>A0ABR1IQI6_9AGAR</name>
<protein>
    <submittedName>
        <fullName evidence="1">Uncharacterized protein</fullName>
    </submittedName>
</protein>
<reference evidence="1 2" key="1">
    <citation type="submission" date="2024-01" db="EMBL/GenBank/DDBJ databases">
        <title>A draft genome for the cacao thread blight pathogen Marasmiellus scandens.</title>
        <authorList>
            <person name="Baruah I.K."/>
            <person name="Leung J."/>
            <person name="Bukari Y."/>
            <person name="Amoako-Attah I."/>
            <person name="Meinhardt L.W."/>
            <person name="Bailey B.A."/>
            <person name="Cohen S.P."/>
        </authorList>
    </citation>
    <scope>NUCLEOTIDE SEQUENCE [LARGE SCALE GENOMIC DNA]</scope>
    <source>
        <strain evidence="1 2">GH-19</strain>
    </source>
</reference>
<dbReference type="Proteomes" id="UP001498398">
    <property type="component" value="Unassembled WGS sequence"/>
</dbReference>
<accession>A0ABR1IQI6</accession>
<proteinExistence type="predicted"/>
<dbReference type="EMBL" id="JBANRG010000078">
    <property type="protein sequence ID" value="KAK7438590.1"/>
    <property type="molecule type" value="Genomic_DNA"/>
</dbReference>
<evidence type="ECO:0000313" key="1">
    <source>
        <dbReference type="EMBL" id="KAK7438590.1"/>
    </source>
</evidence>
<evidence type="ECO:0000313" key="2">
    <source>
        <dbReference type="Proteomes" id="UP001498398"/>
    </source>
</evidence>
<organism evidence="1 2">
    <name type="scientific">Marasmiellus scandens</name>
    <dbReference type="NCBI Taxonomy" id="2682957"/>
    <lineage>
        <taxon>Eukaryota</taxon>
        <taxon>Fungi</taxon>
        <taxon>Dikarya</taxon>
        <taxon>Basidiomycota</taxon>
        <taxon>Agaricomycotina</taxon>
        <taxon>Agaricomycetes</taxon>
        <taxon>Agaricomycetidae</taxon>
        <taxon>Agaricales</taxon>
        <taxon>Marasmiineae</taxon>
        <taxon>Omphalotaceae</taxon>
        <taxon>Marasmiellus</taxon>
    </lineage>
</organism>